<keyword evidence="4" id="KW-0479">Metal-binding</keyword>
<dbReference type="PANTHER" id="PTHR15822">
    <property type="entry name" value="TRAF AND TNF RECEPTOR-ASSOCIATED PROTEIN"/>
    <property type="match status" value="1"/>
</dbReference>
<evidence type="ECO:0000259" key="9">
    <source>
        <dbReference type="Pfam" id="PF03372"/>
    </source>
</evidence>
<dbReference type="GO" id="GO:0004527">
    <property type="term" value="F:exonuclease activity"/>
    <property type="evidence" value="ECO:0007669"/>
    <property type="project" value="UniProtKB-KW"/>
</dbReference>
<dbReference type="Pfam" id="PF03372">
    <property type="entry name" value="Exo_endo_phos"/>
    <property type="match status" value="1"/>
</dbReference>
<keyword evidence="3" id="KW-0540">Nuclease</keyword>
<dbReference type="InterPro" id="IPR005135">
    <property type="entry name" value="Endo/exonuclease/phosphatase"/>
</dbReference>
<gene>
    <name evidence="10" type="ORF">E4J94_15840</name>
</gene>
<evidence type="ECO:0000256" key="1">
    <source>
        <dbReference type="ARBA" id="ARBA00001936"/>
    </source>
</evidence>
<evidence type="ECO:0000256" key="3">
    <source>
        <dbReference type="ARBA" id="ARBA00022722"/>
    </source>
</evidence>
<dbReference type="GO" id="GO:0006302">
    <property type="term" value="P:double-strand break repair"/>
    <property type="evidence" value="ECO:0007669"/>
    <property type="project" value="TreeGrafter"/>
</dbReference>
<keyword evidence="8" id="KW-0234">DNA repair</keyword>
<dbReference type="GO" id="GO:0005737">
    <property type="term" value="C:cytoplasm"/>
    <property type="evidence" value="ECO:0007669"/>
    <property type="project" value="TreeGrafter"/>
</dbReference>
<evidence type="ECO:0000313" key="11">
    <source>
        <dbReference type="Proteomes" id="UP000297998"/>
    </source>
</evidence>
<dbReference type="PANTHER" id="PTHR15822:SF4">
    <property type="entry name" value="TYROSYL-DNA PHOSPHODIESTERASE 2"/>
    <property type="match status" value="1"/>
</dbReference>
<keyword evidence="6" id="KW-0378">Hydrolase</keyword>
<keyword evidence="10" id="KW-0269">Exonuclease</keyword>
<evidence type="ECO:0000313" key="10">
    <source>
        <dbReference type="EMBL" id="TGN22516.1"/>
    </source>
</evidence>
<evidence type="ECO:0000256" key="6">
    <source>
        <dbReference type="ARBA" id="ARBA00022801"/>
    </source>
</evidence>
<organism evidence="10 11">
    <name type="scientific">Empedobacter tilapiae</name>
    <dbReference type="NCBI Taxonomy" id="2491114"/>
    <lineage>
        <taxon>Bacteria</taxon>
        <taxon>Pseudomonadati</taxon>
        <taxon>Bacteroidota</taxon>
        <taxon>Flavobacteriia</taxon>
        <taxon>Flavobacteriales</taxon>
        <taxon>Weeksellaceae</taxon>
        <taxon>Empedobacter</taxon>
    </lineage>
</organism>
<reference evidence="10 11" key="1">
    <citation type="submission" date="2019-03" db="EMBL/GenBank/DDBJ databases">
        <title>Empedobacter tilapiae sp. nov., isolated from an intestine of Nile tilapia Oreochromis niloticus.</title>
        <authorList>
            <person name="Kim Y.-O."/>
            <person name="Yoon J.-H."/>
        </authorList>
    </citation>
    <scope>NUCLEOTIDE SEQUENCE [LARGE SCALE GENOMIC DNA]</scope>
    <source>
        <strain evidence="10 11">MRS2</strain>
    </source>
</reference>
<dbReference type="SUPFAM" id="SSF56219">
    <property type="entry name" value="DNase I-like"/>
    <property type="match status" value="1"/>
</dbReference>
<dbReference type="GO" id="GO:0046872">
    <property type="term" value="F:metal ion binding"/>
    <property type="evidence" value="ECO:0007669"/>
    <property type="project" value="UniProtKB-KW"/>
</dbReference>
<accession>A0A4Z1AYM6</accession>
<keyword evidence="11" id="KW-1185">Reference proteome</keyword>
<dbReference type="InterPro" id="IPR036691">
    <property type="entry name" value="Endo/exonu/phosph_ase_sf"/>
</dbReference>
<comment type="cofactor">
    <cofactor evidence="1">
        <name>Mn(2+)</name>
        <dbReference type="ChEBI" id="CHEBI:29035"/>
    </cofactor>
</comment>
<comment type="cofactor">
    <cofactor evidence="2">
        <name>Mg(2+)</name>
        <dbReference type="ChEBI" id="CHEBI:18420"/>
    </cofactor>
</comment>
<sequence>MTSIDVLTWNIYYGERDGLSSQQRLKNIFNIALNKNIHLIFLQEFNGCEKDVKEVLENSQYLYSIIPECSNKFSLRASTSNRYYLVIYEKNSCKITNLNFFLEDKFIYHLNSNYLRCPIQIEVLKDNKNYNFYLLHSEAWKEYAKETIDIWKRCIDPSTQNIILLGDLNLEVGDIPLDNSYKGVSDKLDHILTKNNCKQITLDNYPKSDHHFPIALTIKSQY</sequence>
<dbReference type="GO" id="GO:0004519">
    <property type="term" value="F:endonuclease activity"/>
    <property type="evidence" value="ECO:0007669"/>
    <property type="project" value="UniProtKB-KW"/>
</dbReference>
<dbReference type="AlphaFoldDB" id="A0A4Z1AYM6"/>
<dbReference type="Proteomes" id="UP000297998">
    <property type="component" value="Unassembled WGS sequence"/>
</dbReference>
<dbReference type="GO" id="GO:0070260">
    <property type="term" value="F:5'-tyrosyl-DNA phosphodiesterase activity"/>
    <property type="evidence" value="ECO:0007669"/>
    <property type="project" value="TreeGrafter"/>
</dbReference>
<dbReference type="OrthoDB" id="9860857at2"/>
<name>A0A4Z1AYM6_9FLAO</name>
<dbReference type="EMBL" id="SRPE01000014">
    <property type="protein sequence ID" value="TGN22516.1"/>
    <property type="molecule type" value="Genomic_DNA"/>
</dbReference>
<evidence type="ECO:0000256" key="2">
    <source>
        <dbReference type="ARBA" id="ARBA00001946"/>
    </source>
</evidence>
<keyword evidence="7" id="KW-0460">Magnesium</keyword>
<dbReference type="RefSeq" id="WP_135836762.1">
    <property type="nucleotide sequence ID" value="NZ_SRPE01000014.1"/>
</dbReference>
<evidence type="ECO:0000256" key="5">
    <source>
        <dbReference type="ARBA" id="ARBA00022763"/>
    </source>
</evidence>
<dbReference type="Gene3D" id="3.60.10.10">
    <property type="entry name" value="Endonuclease/exonuclease/phosphatase"/>
    <property type="match status" value="1"/>
</dbReference>
<dbReference type="InterPro" id="IPR051547">
    <property type="entry name" value="TDP2-like"/>
</dbReference>
<dbReference type="GO" id="GO:0003697">
    <property type="term" value="F:single-stranded DNA binding"/>
    <property type="evidence" value="ECO:0007669"/>
    <property type="project" value="TreeGrafter"/>
</dbReference>
<feature type="domain" description="Endonuclease/exonuclease/phosphatase" evidence="9">
    <location>
        <begin position="7"/>
        <end position="210"/>
    </location>
</feature>
<keyword evidence="10" id="KW-0255">Endonuclease</keyword>
<proteinExistence type="predicted"/>
<protein>
    <submittedName>
        <fullName evidence="10">Endonuclease/exonuclease/phosphatase family protein</fullName>
    </submittedName>
</protein>
<evidence type="ECO:0000256" key="8">
    <source>
        <dbReference type="ARBA" id="ARBA00023204"/>
    </source>
</evidence>
<evidence type="ECO:0000256" key="7">
    <source>
        <dbReference type="ARBA" id="ARBA00022842"/>
    </source>
</evidence>
<keyword evidence="5" id="KW-0227">DNA damage</keyword>
<evidence type="ECO:0000256" key="4">
    <source>
        <dbReference type="ARBA" id="ARBA00022723"/>
    </source>
</evidence>
<comment type="caution">
    <text evidence="10">The sequence shown here is derived from an EMBL/GenBank/DDBJ whole genome shotgun (WGS) entry which is preliminary data.</text>
</comment>